<feature type="domain" description="DNA mismatch repair proteins mutS family" evidence="7">
    <location>
        <begin position="441"/>
        <end position="457"/>
    </location>
</feature>
<dbReference type="InterPro" id="IPR027417">
    <property type="entry name" value="P-loop_NTPase"/>
</dbReference>
<dbReference type="VEuPathDB" id="AmoebaDB:EHI7A_131340"/>
<keyword evidence="4" id="KW-0238">DNA-binding</keyword>
<dbReference type="InterPro" id="IPR007861">
    <property type="entry name" value="DNA_mismatch_repair_MutS_clamp"/>
</dbReference>
<organism evidence="8 9">
    <name type="scientific">Entamoeba histolytica</name>
    <dbReference type="NCBI Taxonomy" id="5759"/>
    <lineage>
        <taxon>Eukaryota</taxon>
        <taxon>Amoebozoa</taxon>
        <taxon>Evosea</taxon>
        <taxon>Archamoebae</taxon>
        <taxon>Mastigamoebida</taxon>
        <taxon>Entamoebidae</taxon>
        <taxon>Entamoeba</taxon>
    </lineage>
</organism>
<dbReference type="Proteomes" id="UP000078387">
    <property type="component" value="Unassembled WGS sequence"/>
</dbReference>
<evidence type="ECO:0000259" key="7">
    <source>
        <dbReference type="PROSITE" id="PS00486"/>
    </source>
</evidence>
<dbReference type="SUPFAM" id="SSF52540">
    <property type="entry name" value="P-loop containing nucleoside triphosphate hydrolases"/>
    <property type="match status" value="1"/>
</dbReference>
<keyword evidence="5" id="KW-0227">DNA damage</keyword>
<dbReference type="PANTHER" id="PTHR11361">
    <property type="entry name" value="DNA MISMATCH REPAIR PROTEIN MUTS FAMILY MEMBER"/>
    <property type="match status" value="1"/>
</dbReference>
<evidence type="ECO:0000256" key="3">
    <source>
        <dbReference type="ARBA" id="ARBA00022840"/>
    </source>
</evidence>
<dbReference type="VEuPathDB" id="AmoebaDB:EHI8A_214450"/>
<keyword evidence="6" id="KW-0175">Coiled coil</keyword>
<evidence type="ECO:0000256" key="6">
    <source>
        <dbReference type="SAM" id="Coils"/>
    </source>
</evidence>
<dbReference type="AlphaFoldDB" id="A0A5K1UB40"/>
<reference evidence="8 9" key="1">
    <citation type="submission" date="2016-05" db="EMBL/GenBank/DDBJ databases">
        <title>First whole genome sequencing of Entamoeba histolytica HM1:IMSS-clone-6.</title>
        <authorList>
            <person name="Mukherjee Avik.K."/>
            <person name="Izumyama S."/>
            <person name="Nakada-Tsukui K."/>
            <person name="Nozaki T."/>
        </authorList>
    </citation>
    <scope>NUCLEOTIDE SEQUENCE [LARGE SCALE GENOMIC DNA]</scope>
    <source>
        <strain evidence="8 9">HM1:IMSS clone 6</strain>
    </source>
</reference>
<dbReference type="PIRSF" id="PIRSF005813">
    <property type="entry name" value="MSH2"/>
    <property type="match status" value="1"/>
</dbReference>
<dbReference type="SMART" id="SM00534">
    <property type="entry name" value="MUTSac"/>
    <property type="match status" value="1"/>
</dbReference>
<dbReference type="SMART" id="SM00533">
    <property type="entry name" value="MUTSd"/>
    <property type="match status" value="1"/>
</dbReference>
<keyword evidence="5" id="KW-0234">DNA repair</keyword>
<dbReference type="InterPro" id="IPR011184">
    <property type="entry name" value="DNA_mismatch_repair_Msh2"/>
</dbReference>
<protein>
    <submittedName>
        <fullName evidence="8">DNA mismatch repair protein msh2 putative</fullName>
    </submittedName>
</protein>
<dbReference type="SUPFAM" id="SSF48334">
    <property type="entry name" value="DNA repair protein MutS, domain III"/>
    <property type="match status" value="1"/>
</dbReference>
<dbReference type="Gene3D" id="3.40.50.300">
    <property type="entry name" value="P-loop containing nucleotide triphosphate hydrolases"/>
    <property type="match status" value="1"/>
</dbReference>
<evidence type="ECO:0000256" key="1">
    <source>
        <dbReference type="ARBA" id="ARBA00006271"/>
    </source>
</evidence>
<dbReference type="PROSITE" id="PS00486">
    <property type="entry name" value="DNA_MISMATCH_REPAIR_2"/>
    <property type="match status" value="1"/>
</dbReference>
<dbReference type="VEuPathDB" id="AmoebaDB:EHI5A_223880"/>
<dbReference type="GO" id="GO:0030983">
    <property type="term" value="F:mismatched DNA binding"/>
    <property type="evidence" value="ECO:0007669"/>
    <property type="project" value="InterPro"/>
</dbReference>
<sequence>MEEVTTDNAMIIEEDAIEGLHLFGDKKEMTLFKHLNRTHTKIGEKMIKEWIKQPLIDKDKINKRLELVEGFYDNSGIRLKIKNEELAIIPDLEKLIKGINKSDLESIVKLYEAVRISKNIKEELKEMNNKSIEKEIIEPLEKITEEMEKFEEMVVTLIDIEETQNHVFKIREDFDEGLQKIRESHKKVEELFEKCLEQAANDLNIKTDKIKIVEHNNNLILRVSKSNEKEVKKNKKYTIIQTLKGECKFTFKEMQTLNVKRDKLKLKEEEINKKFIEEINKVVEGYKEKFQELENMIGYIDCIQSFATVSIDNNQGYSKPTIYESEKGIIKIIKARHPLIENNSINSFIENDIDIDRKETRFQIITGPNMGGKSTYLRMIGLCVIMAQIGMFVPCSEAHISICDKIMCRIGAGDNIVEGMSTFMSEMKDTSEIIKKSTKNSLVLIDELGRGTSTYDGFGIAWAISEYLAIDIGCYCVFATHFHEITGLEKRVTGVINKHVEADIIDKQLVLKYKINNGSTDQSLAIYVAEWADFPHEVVESAKRKAKELDLDQPDSKRKIELFTNKIPLLDDEIPQITSEDILNGKSIISQFIHDYKSTPSDQLISLQNKYHQLLLSNPFLKQLELISLK</sequence>
<dbReference type="GO" id="GO:0032301">
    <property type="term" value="C:MutSalpha complex"/>
    <property type="evidence" value="ECO:0007669"/>
    <property type="project" value="TreeGrafter"/>
</dbReference>
<gene>
    <name evidence="8" type="ORF">CL6EHI_172750</name>
</gene>
<evidence type="ECO:0000256" key="5">
    <source>
        <dbReference type="ARBA" id="ARBA00023204"/>
    </source>
</evidence>
<dbReference type="VEuPathDB" id="AmoebaDB:KM1_250420"/>
<comment type="caution">
    <text evidence="8">The sequence shown here is derived from an EMBL/GenBank/DDBJ whole genome shotgun (WGS) entry which is preliminary data.</text>
</comment>
<dbReference type="GO" id="GO:0006298">
    <property type="term" value="P:mismatch repair"/>
    <property type="evidence" value="ECO:0007669"/>
    <property type="project" value="InterPro"/>
</dbReference>
<evidence type="ECO:0000256" key="2">
    <source>
        <dbReference type="ARBA" id="ARBA00022741"/>
    </source>
</evidence>
<evidence type="ECO:0000313" key="8">
    <source>
        <dbReference type="EMBL" id="GAT98350.1"/>
    </source>
</evidence>
<evidence type="ECO:0000256" key="4">
    <source>
        <dbReference type="ARBA" id="ARBA00023125"/>
    </source>
</evidence>
<dbReference type="Pfam" id="PF00488">
    <property type="entry name" value="MutS_V"/>
    <property type="match status" value="1"/>
</dbReference>
<keyword evidence="3" id="KW-0067">ATP-binding</keyword>
<dbReference type="GO" id="GO:0006312">
    <property type="term" value="P:mitotic recombination"/>
    <property type="evidence" value="ECO:0007669"/>
    <property type="project" value="TreeGrafter"/>
</dbReference>
<dbReference type="OMA" id="WIEVLNH"/>
<dbReference type="InterPro" id="IPR036187">
    <property type="entry name" value="DNA_mismatch_repair_MutS_sf"/>
</dbReference>
<dbReference type="InterPro" id="IPR000432">
    <property type="entry name" value="DNA_mismatch_repair_MutS_C"/>
</dbReference>
<feature type="coiled-coil region" evidence="6">
    <location>
        <begin position="254"/>
        <end position="296"/>
    </location>
</feature>
<dbReference type="Pfam" id="PF05190">
    <property type="entry name" value="MutS_IV"/>
    <property type="match status" value="1"/>
</dbReference>
<dbReference type="Pfam" id="PF05192">
    <property type="entry name" value="MutS_III"/>
    <property type="match status" value="1"/>
</dbReference>
<dbReference type="FunFam" id="3.40.50.300:FF:002211">
    <property type="entry name" value="DNA mismatch repair protein Msh2, putative"/>
    <property type="match status" value="1"/>
</dbReference>
<dbReference type="GO" id="GO:0140664">
    <property type="term" value="F:ATP-dependent DNA damage sensor activity"/>
    <property type="evidence" value="ECO:0007669"/>
    <property type="project" value="InterPro"/>
</dbReference>
<dbReference type="InterPro" id="IPR007696">
    <property type="entry name" value="DNA_mismatch_repair_MutS_core"/>
</dbReference>
<dbReference type="GO" id="GO:0005524">
    <property type="term" value="F:ATP binding"/>
    <property type="evidence" value="ECO:0007669"/>
    <property type="project" value="UniProtKB-KW"/>
</dbReference>
<accession>A0A5K1UB40</accession>
<dbReference type="FunFam" id="1.10.1420.10:FF:000055">
    <property type="entry name" value="DNA mismatch repair protein Msh2, putative"/>
    <property type="match status" value="1"/>
</dbReference>
<proteinExistence type="inferred from homology"/>
<keyword evidence="2" id="KW-0547">Nucleotide-binding</keyword>
<name>A0A5K1UB40_ENTHI</name>
<dbReference type="InterPro" id="IPR045076">
    <property type="entry name" value="MutS"/>
</dbReference>
<comment type="similarity">
    <text evidence="1">Belongs to the DNA mismatch repair MutS family.</text>
</comment>
<dbReference type="EMBL" id="BDEQ01000001">
    <property type="protein sequence ID" value="GAT98350.1"/>
    <property type="molecule type" value="Genomic_DNA"/>
</dbReference>
<evidence type="ECO:0000313" key="9">
    <source>
        <dbReference type="Proteomes" id="UP000078387"/>
    </source>
</evidence>
<dbReference type="VEuPathDB" id="AmoebaDB:EHI_172750"/>
<dbReference type="Gene3D" id="1.10.1420.10">
    <property type="match status" value="2"/>
</dbReference>
<dbReference type="PANTHER" id="PTHR11361:SF35">
    <property type="entry name" value="DNA MISMATCH REPAIR PROTEIN MSH2"/>
    <property type="match status" value="1"/>
</dbReference>